<proteinExistence type="inferred from homology"/>
<dbReference type="GeneID" id="53317354"/>
<feature type="domain" description="FlgD Tudor-like" evidence="7">
    <location>
        <begin position="237"/>
        <end position="364"/>
    </location>
</feature>
<evidence type="ECO:0000256" key="1">
    <source>
        <dbReference type="ARBA" id="ARBA00010577"/>
    </source>
</evidence>
<comment type="function">
    <text evidence="4 5">Required for flagellar hook formation. May act as a scaffolding protein.</text>
</comment>
<evidence type="ECO:0000313" key="8">
    <source>
        <dbReference type="EMBL" id="AMW35347.1"/>
    </source>
</evidence>
<name>A0A143DF53_9PROT</name>
<dbReference type="KEGG" id="hjo:AY555_09330"/>
<dbReference type="InterPro" id="IPR025963">
    <property type="entry name" value="FLgD_Tudor"/>
</dbReference>
<dbReference type="OrthoDB" id="9785233at2"/>
<dbReference type="InterPro" id="IPR005648">
    <property type="entry name" value="FlgD"/>
</dbReference>
<feature type="domain" description="FlgD/Vpr Ig-like" evidence="6">
    <location>
        <begin position="108"/>
        <end position="183"/>
    </location>
</feature>
<sequence length="370" mass="39288">MPSVSASAHDQALYQQLTKENGGKENVSRNKLAKDLNTFLTLLTSQLKHQDPLSPMDSTEFTQQLVQFAQVEQQMSQNEKLDKLVAAQNASLAATAVSYIGNYVEAESNQVPLQDGKGRFAYGLREAAKQVGILVKDATGRVVRSFNGETSAGMHDFRWDGKDDNGDQLPDGTYNLAITATSDKGSVETWSTAFGKVTGVTSKDGEVLLVMDKAGVPISKILSISATWDGKNASLDSALGYVGKSVEVRSNMLTLQNGKAKFGYTLPSMTDSTTISIVDSDGFTVRTLDGRTGSGNHTLEWDGTNDEGVLLEDGPYSIRVKAKQGETLLENIATTTFGTVNAVSNAGGTPMVVMGTSTIPVSAILAAAGI</sequence>
<dbReference type="Pfam" id="PF03963">
    <property type="entry name" value="FlgD"/>
    <property type="match status" value="1"/>
</dbReference>
<feature type="domain" description="FlgD/Vpr Ig-like" evidence="6">
    <location>
        <begin position="255"/>
        <end position="325"/>
    </location>
</feature>
<dbReference type="GO" id="GO:0044781">
    <property type="term" value="P:bacterial-type flagellum organization"/>
    <property type="evidence" value="ECO:0007669"/>
    <property type="project" value="UniProtKB-UniRule"/>
</dbReference>
<evidence type="ECO:0000313" key="9">
    <source>
        <dbReference type="Proteomes" id="UP000076066"/>
    </source>
</evidence>
<keyword evidence="9" id="KW-1185">Reference proteome</keyword>
<dbReference type="Pfam" id="PF13860">
    <property type="entry name" value="FlgD_ig"/>
    <property type="match status" value="2"/>
</dbReference>
<dbReference type="Gene3D" id="2.30.30.910">
    <property type="match status" value="2"/>
</dbReference>
<dbReference type="Gene3D" id="2.60.40.4070">
    <property type="match status" value="2"/>
</dbReference>
<dbReference type="STRING" id="1549855.AY555_09330"/>
<dbReference type="EMBL" id="CP014525">
    <property type="protein sequence ID" value="AMW35347.1"/>
    <property type="molecule type" value="Genomic_DNA"/>
</dbReference>
<evidence type="ECO:0000256" key="3">
    <source>
        <dbReference type="ARBA" id="ARBA00022795"/>
    </source>
</evidence>
<dbReference type="InterPro" id="IPR025965">
    <property type="entry name" value="FlgD/Vpr_Ig-like"/>
</dbReference>
<evidence type="ECO:0000256" key="5">
    <source>
        <dbReference type="RuleBase" id="RU362076"/>
    </source>
</evidence>
<comment type="similarity">
    <text evidence="1 5">Belongs to the FlgD family.</text>
</comment>
<keyword evidence="3 5" id="KW-1005">Bacterial flagellum biogenesis</keyword>
<dbReference type="RefSeq" id="WP_066135978.1">
    <property type="nucleotide sequence ID" value="NZ_CP014525.1"/>
</dbReference>
<dbReference type="Proteomes" id="UP000076066">
    <property type="component" value="Chromosome"/>
</dbReference>
<evidence type="ECO:0000259" key="7">
    <source>
        <dbReference type="Pfam" id="PF13861"/>
    </source>
</evidence>
<protein>
    <recommendedName>
        <fullName evidence="2 5">Basal-body rod modification protein FlgD</fullName>
    </recommendedName>
</protein>
<evidence type="ECO:0000256" key="2">
    <source>
        <dbReference type="ARBA" id="ARBA00016013"/>
    </source>
</evidence>
<dbReference type="AlphaFoldDB" id="A0A143DF53"/>
<gene>
    <name evidence="8" type="ORF">AY555_09330</name>
</gene>
<organism evidence="8 9">
    <name type="scientific">Haematospirillum jordaniae</name>
    <dbReference type="NCBI Taxonomy" id="1549855"/>
    <lineage>
        <taxon>Bacteria</taxon>
        <taxon>Pseudomonadati</taxon>
        <taxon>Pseudomonadota</taxon>
        <taxon>Alphaproteobacteria</taxon>
        <taxon>Rhodospirillales</taxon>
        <taxon>Novispirillaceae</taxon>
        <taxon>Haematospirillum</taxon>
    </lineage>
</organism>
<feature type="domain" description="FlgD Tudor-like" evidence="7">
    <location>
        <begin position="93"/>
        <end position="221"/>
    </location>
</feature>
<dbReference type="Pfam" id="PF13861">
    <property type="entry name" value="FLgD_tudor"/>
    <property type="match status" value="2"/>
</dbReference>
<reference evidence="8 9" key="1">
    <citation type="submission" date="2016-02" db="EMBL/GenBank/DDBJ databases">
        <title>Complete Genome of H5569, the type strain of the newly described species Haematospirillium jordaniae.</title>
        <authorList>
            <person name="Nicholson A.C."/>
            <person name="Humrighouse B.W."/>
            <person name="Loparov V."/>
            <person name="McQuiston J.R."/>
        </authorList>
    </citation>
    <scope>NUCLEOTIDE SEQUENCE [LARGE SCALE GENOMIC DNA]</scope>
    <source>
        <strain evidence="8 9">H5569</strain>
    </source>
</reference>
<evidence type="ECO:0000256" key="4">
    <source>
        <dbReference type="ARBA" id="ARBA00024746"/>
    </source>
</evidence>
<evidence type="ECO:0000259" key="6">
    <source>
        <dbReference type="Pfam" id="PF13860"/>
    </source>
</evidence>
<accession>A0A143DF53</accession>